<name>A0A379A0J8_9HYPH</name>
<dbReference type="AlphaFoldDB" id="A0A379A0J8"/>
<dbReference type="Gene3D" id="3.40.50.1000">
    <property type="entry name" value="HAD superfamily/HAD-like"/>
    <property type="match status" value="1"/>
</dbReference>
<gene>
    <name evidence="4" type="primary">yjjG</name>
    <name evidence="4" type="ORF">NCTC13350_03699</name>
</gene>
<comment type="cofactor">
    <cofactor evidence="1">
        <name>Mg(2+)</name>
        <dbReference type="ChEBI" id="CHEBI:18420"/>
    </cofactor>
</comment>
<evidence type="ECO:0000256" key="3">
    <source>
        <dbReference type="ARBA" id="ARBA00022842"/>
    </source>
</evidence>
<organism evidence="4 5">
    <name type="scientific">Pannonibacter phragmitetus</name>
    <dbReference type="NCBI Taxonomy" id="121719"/>
    <lineage>
        <taxon>Bacteria</taxon>
        <taxon>Pseudomonadati</taxon>
        <taxon>Pseudomonadota</taxon>
        <taxon>Alphaproteobacteria</taxon>
        <taxon>Hyphomicrobiales</taxon>
        <taxon>Stappiaceae</taxon>
        <taxon>Pannonibacter</taxon>
    </lineage>
</organism>
<protein>
    <submittedName>
        <fullName evidence="4">Pyrimidine 5'-nucleotidase YjjG</fullName>
        <ecNumber evidence="4">3.1.3.5</ecNumber>
    </submittedName>
</protein>
<accession>A0A379A0J8</accession>
<dbReference type="GO" id="GO:0008253">
    <property type="term" value="F:5'-nucleotidase activity"/>
    <property type="evidence" value="ECO:0007669"/>
    <property type="project" value="UniProtKB-EC"/>
</dbReference>
<keyword evidence="3" id="KW-0460">Magnesium</keyword>
<dbReference type="EMBL" id="UGSK01000001">
    <property type="protein sequence ID" value="SUB02733.1"/>
    <property type="molecule type" value="Genomic_DNA"/>
</dbReference>
<dbReference type="InterPro" id="IPR036412">
    <property type="entry name" value="HAD-like_sf"/>
</dbReference>
<dbReference type="Pfam" id="PF00702">
    <property type="entry name" value="Hydrolase"/>
    <property type="match status" value="1"/>
</dbReference>
<evidence type="ECO:0000256" key="2">
    <source>
        <dbReference type="ARBA" id="ARBA00022801"/>
    </source>
</evidence>
<dbReference type="EC" id="3.1.3.5" evidence="4"/>
<dbReference type="SUPFAM" id="SSF56784">
    <property type="entry name" value="HAD-like"/>
    <property type="match status" value="1"/>
</dbReference>
<dbReference type="Proteomes" id="UP000255000">
    <property type="component" value="Unassembled WGS sequence"/>
</dbReference>
<dbReference type="RefSeq" id="WP_019964978.1">
    <property type="nucleotide sequence ID" value="NZ_UGSK01000001.1"/>
</dbReference>
<proteinExistence type="predicted"/>
<dbReference type="GO" id="GO:0044281">
    <property type="term" value="P:small molecule metabolic process"/>
    <property type="evidence" value="ECO:0007669"/>
    <property type="project" value="UniProtKB-ARBA"/>
</dbReference>
<dbReference type="OrthoDB" id="367448at2"/>
<dbReference type="InterPro" id="IPR023214">
    <property type="entry name" value="HAD_sf"/>
</dbReference>
<keyword evidence="2 4" id="KW-0378">Hydrolase</keyword>
<dbReference type="InterPro" id="IPR006439">
    <property type="entry name" value="HAD-SF_hydro_IA"/>
</dbReference>
<dbReference type="InterPro" id="IPR051400">
    <property type="entry name" value="HAD-like_hydrolase"/>
</dbReference>
<reference evidence="4 5" key="1">
    <citation type="submission" date="2018-06" db="EMBL/GenBank/DDBJ databases">
        <authorList>
            <consortium name="Pathogen Informatics"/>
            <person name="Doyle S."/>
        </authorList>
    </citation>
    <scope>NUCLEOTIDE SEQUENCE [LARGE SCALE GENOMIC DNA]</scope>
    <source>
        <strain evidence="4 5">NCTC13350</strain>
    </source>
</reference>
<sequence length="425" mass="46627">MSALLAGLPLSGLPEDADQAPDFALAARYLPVLRLDDAEPFRPLAAGYAVYREEGPSLSSKFIIRPRGRTVIEYAIWYDWDIQHLYDLEHVWVHVEPDGSIAKVEASRHGARRLMRRPDGALPVEAGRPVLFLEPGKHAHWADDGEMRRNAGSLIAAMCGAFAGDGGVHLSNRFSDAGRISASPLNCRLARLALKRMAFSPSWQFSRCSDEEGGVCLMPWSMFDAWVPGRVEALVASLETRVPHLAAVFLDCGDTLVDERTEVKIPGTEVVTSADLIPGAGDMLHELVRSGYRLALVADGPRATFENILKHHGLWDCFEAHIISGDIGELKPSPKMFAAACKALGLADGDRARTVMVGNNLERDILGANRFGLISLFLNWSTRRSHKPGTRAERPLLTFNQIGRLPDLLEKIELSLPLSGEGEDE</sequence>
<evidence type="ECO:0000256" key="1">
    <source>
        <dbReference type="ARBA" id="ARBA00001946"/>
    </source>
</evidence>
<evidence type="ECO:0000313" key="5">
    <source>
        <dbReference type="Proteomes" id="UP000255000"/>
    </source>
</evidence>
<dbReference type="PANTHER" id="PTHR46470">
    <property type="entry name" value="N-ACYLNEURAMINATE-9-PHOSPHATASE"/>
    <property type="match status" value="1"/>
</dbReference>
<dbReference type="NCBIfam" id="TIGR01549">
    <property type="entry name" value="HAD-SF-IA-v1"/>
    <property type="match status" value="1"/>
</dbReference>
<evidence type="ECO:0000313" key="4">
    <source>
        <dbReference type="EMBL" id="SUB02733.1"/>
    </source>
</evidence>